<accession>A0ABN9BPU1</accession>
<organism evidence="1 2">
    <name type="scientific">Staurois parvus</name>
    <dbReference type="NCBI Taxonomy" id="386267"/>
    <lineage>
        <taxon>Eukaryota</taxon>
        <taxon>Metazoa</taxon>
        <taxon>Chordata</taxon>
        <taxon>Craniata</taxon>
        <taxon>Vertebrata</taxon>
        <taxon>Euteleostomi</taxon>
        <taxon>Amphibia</taxon>
        <taxon>Batrachia</taxon>
        <taxon>Anura</taxon>
        <taxon>Neobatrachia</taxon>
        <taxon>Ranoidea</taxon>
        <taxon>Ranidae</taxon>
        <taxon>Staurois</taxon>
    </lineage>
</organism>
<name>A0ABN9BPU1_9NEOB</name>
<keyword evidence="2" id="KW-1185">Reference proteome</keyword>
<proteinExistence type="predicted"/>
<reference evidence="1" key="1">
    <citation type="submission" date="2023-05" db="EMBL/GenBank/DDBJ databases">
        <authorList>
            <person name="Stuckert A."/>
        </authorList>
    </citation>
    <scope>NUCLEOTIDE SEQUENCE</scope>
</reference>
<evidence type="ECO:0008006" key="3">
    <source>
        <dbReference type="Google" id="ProtNLM"/>
    </source>
</evidence>
<feature type="non-terminal residue" evidence="1">
    <location>
        <position position="64"/>
    </location>
</feature>
<protein>
    <recommendedName>
        <fullName evidence="3">Transposase</fullName>
    </recommendedName>
</protein>
<dbReference type="InterPro" id="IPR039983">
    <property type="entry name" value="CYP46A1"/>
</dbReference>
<gene>
    <name evidence="1" type="ORF">SPARVUS_LOCUS3360361</name>
</gene>
<evidence type="ECO:0000313" key="1">
    <source>
        <dbReference type="EMBL" id="CAI9549528.1"/>
    </source>
</evidence>
<dbReference type="PANTHER" id="PTHR24293:SF1">
    <property type="entry name" value="CHOLESTEROL 24-HYDROXYLASE"/>
    <property type="match status" value="1"/>
</dbReference>
<dbReference type="EMBL" id="CATNWA010005193">
    <property type="protein sequence ID" value="CAI9549528.1"/>
    <property type="molecule type" value="Genomic_DNA"/>
</dbReference>
<dbReference type="PANTHER" id="PTHR24293">
    <property type="entry name" value="CYTOCHROME P450 FAMILY 46 SUBFAMILY A"/>
    <property type="match status" value="1"/>
</dbReference>
<evidence type="ECO:0000313" key="2">
    <source>
        <dbReference type="Proteomes" id="UP001162483"/>
    </source>
</evidence>
<sequence length="64" mass="7501">MKGLTETLNPLVKFLPWKQTLIMEIRRSAKLLRDTGRECIKNRMKAQKQQMTFVDVLAQMLHTA</sequence>
<comment type="caution">
    <text evidence="1">The sequence shown here is derived from an EMBL/GenBank/DDBJ whole genome shotgun (WGS) entry which is preliminary data.</text>
</comment>
<dbReference type="Proteomes" id="UP001162483">
    <property type="component" value="Unassembled WGS sequence"/>
</dbReference>